<dbReference type="VEuPathDB" id="VectorBase:ASIC017231"/>
<protein>
    <submittedName>
        <fullName evidence="6">AGAP009782-PA-like protein</fullName>
    </submittedName>
    <submittedName>
        <fullName evidence="7">WD_REPEATS_REGION domain-containing protein</fullName>
    </submittedName>
</protein>
<dbReference type="InterPro" id="IPR052139">
    <property type="entry name" value="Methylosome_Comp_WDR77"/>
</dbReference>
<sequence>MDYSRRVDMVTVYREPACYRPPNTLVELAKDTEYPNMNSIQYRKTPAVEAPEEKLSPFIDHVAANGAGHVIVAGNQYTSRQWGSKLCGWESPADILREDKVSFFLRNEASVTALCYTKDDELFLQANDRGSIELWSTGNPVRGPGYSLYQVDNRNEHIGAVTAVDIFRGEERHAISGSTDGCLKLWDYSEGDLHSTTTMHHAHSGPITDVATDSTQSSLAVTCSRDRSALLWDFREMKPATALYEKHDAAFTAIRWPDEVNWKRLVAIGDEAGRVFFIDVRQPNVFLETIDCFDRKVHKLSFQG</sequence>
<dbReference type="GO" id="GO:0007309">
    <property type="term" value="P:oocyte axis specification"/>
    <property type="evidence" value="ECO:0007669"/>
    <property type="project" value="TreeGrafter"/>
</dbReference>
<organism evidence="6">
    <name type="scientific">Anopheles sinensis</name>
    <name type="common">Mosquito</name>
    <dbReference type="NCBI Taxonomy" id="74873"/>
    <lineage>
        <taxon>Eukaryota</taxon>
        <taxon>Metazoa</taxon>
        <taxon>Ecdysozoa</taxon>
        <taxon>Arthropoda</taxon>
        <taxon>Hexapoda</taxon>
        <taxon>Insecta</taxon>
        <taxon>Pterygota</taxon>
        <taxon>Neoptera</taxon>
        <taxon>Endopterygota</taxon>
        <taxon>Diptera</taxon>
        <taxon>Nematocera</taxon>
        <taxon>Culicoidea</taxon>
        <taxon>Culicidae</taxon>
        <taxon>Anophelinae</taxon>
        <taxon>Anopheles</taxon>
    </lineage>
</organism>
<dbReference type="GO" id="GO:0034709">
    <property type="term" value="C:methylosome"/>
    <property type="evidence" value="ECO:0007669"/>
    <property type="project" value="TreeGrafter"/>
</dbReference>
<feature type="repeat" description="WD" evidence="5">
    <location>
        <begin position="200"/>
        <end position="242"/>
    </location>
</feature>
<dbReference type="Proteomes" id="UP000030765">
    <property type="component" value="Unassembled WGS sequence"/>
</dbReference>
<dbReference type="Gene3D" id="2.130.10.10">
    <property type="entry name" value="YVTN repeat-like/Quinoprotein amine dehydrogenase"/>
    <property type="match status" value="1"/>
</dbReference>
<dbReference type="EMBL" id="ATLV01023461">
    <property type="status" value="NOT_ANNOTATED_CDS"/>
    <property type="molecule type" value="Genomic_DNA"/>
</dbReference>
<feature type="repeat" description="WD" evidence="5">
    <location>
        <begin position="154"/>
        <end position="196"/>
    </location>
</feature>
<evidence type="ECO:0000256" key="2">
    <source>
        <dbReference type="ARBA" id="ARBA00022490"/>
    </source>
</evidence>
<dbReference type="SUPFAM" id="SSF50978">
    <property type="entry name" value="WD40 repeat-like"/>
    <property type="match status" value="1"/>
</dbReference>
<gene>
    <name evidence="6" type="ORF">ZHAS_00017231</name>
</gene>
<keyword evidence="4" id="KW-0677">Repeat</keyword>
<evidence type="ECO:0000313" key="6">
    <source>
        <dbReference type="EMBL" id="KFB49226.1"/>
    </source>
</evidence>
<reference evidence="7" key="2">
    <citation type="submission" date="2020-05" db="UniProtKB">
        <authorList>
            <consortium name="EnsemblMetazoa"/>
        </authorList>
    </citation>
    <scope>IDENTIFICATION</scope>
</reference>
<keyword evidence="2" id="KW-0963">Cytoplasm</keyword>
<reference evidence="6 8" key="1">
    <citation type="journal article" date="2014" name="BMC Genomics">
        <title>Genome sequence of Anopheles sinensis provides insight into genetics basis of mosquito competence for malaria parasites.</title>
        <authorList>
            <person name="Zhou D."/>
            <person name="Zhang D."/>
            <person name="Ding G."/>
            <person name="Shi L."/>
            <person name="Hou Q."/>
            <person name="Ye Y."/>
            <person name="Xu Y."/>
            <person name="Zhou H."/>
            <person name="Xiong C."/>
            <person name="Li S."/>
            <person name="Yu J."/>
            <person name="Hong S."/>
            <person name="Yu X."/>
            <person name="Zou P."/>
            <person name="Chen C."/>
            <person name="Chang X."/>
            <person name="Wang W."/>
            <person name="Lv Y."/>
            <person name="Sun Y."/>
            <person name="Ma L."/>
            <person name="Shen B."/>
            <person name="Zhu C."/>
        </authorList>
    </citation>
    <scope>NUCLEOTIDE SEQUENCE [LARGE SCALE GENOMIC DNA]</scope>
</reference>
<dbReference type="EnsemblMetazoa" id="ASIC017231-RA">
    <property type="protein sequence ID" value="ASIC017231-PA"/>
    <property type="gene ID" value="ASIC017231"/>
</dbReference>
<dbReference type="PROSITE" id="PS50082">
    <property type="entry name" value="WD_REPEATS_2"/>
    <property type="match status" value="2"/>
</dbReference>
<dbReference type="STRING" id="74873.A0A084WG82"/>
<dbReference type="InterPro" id="IPR019775">
    <property type="entry name" value="WD40_repeat_CS"/>
</dbReference>
<name>A0A084WG82_ANOSI</name>
<proteinExistence type="predicted"/>
<evidence type="ECO:0000313" key="7">
    <source>
        <dbReference type="EnsemblMetazoa" id="ASIC017231-PA"/>
    </source>
</evidence>
<evidence type="ECO:0000313" key="8">
    <source>
        <dbReference type="Proteomes" id="UP000030765"/>
    </source>
</evidence>
<dbReference type="SMART" id="SM00320">
    <property type="entry name" value="WD40"/>
    <property type="match status" value="3"/>
</dbReference>
<dbReference type="EMBL" id="KE525343">
    <property type="protein sequence ID" value="KFB49226.1"/>
    <property type="molecule type" value="Genomic_DNA"/>
</dbReference>
<dbReference type="PANTHER" id="PTHR46853:SF1">
    <property type="entry name" value="METHYLOSOME PROTEIN 50"/>
    <property type="match status" value="1"/>
</dbReference>
<dbReference type="InterPro" id="IPR036322">
    <property type="entry name" value="WD40_repeat_dom_sf"/>
</dbReference>
<evidence type="ECO:0000256" key="4">
    <source>
        <dbReference type="ARBA" id="ARBA00022737"/>
    </source>
</evidence>
<dbReference type="InterPro" id="IPR001680">
    <property type="entry name" value="WD40_rpt"/>
</dbReference>
<dbReference type="InterPro" id="IPR015943">
    <property type="entry name" value="WD40/YVTN_repeat-like_dom_sf"/>
</dbReference>
<keyword evidence="8" id="KW-1185">Reference proteome</keyword>
<dbReference type="Pfam" id="PF00400">
    <property type="entry name" value="WD40"/>
    <property type="match status" value="2"/>
</dbReference>
<comment type="subcellular location">
    <subcellularLocation>
        <location evidence="1">Cytoplasm</location>
    </subcellularLocation>
</comment>
<dbReference type="PANTHER" id="PTHR46853">
    <property type="entry name" value="METHYLOSOME PROTEIN 50"/>
    <property type="match status" value="1"/>
</dbReference>
<keyword evidence="3 5" id="KW-0853">WD repeat</keyword>
<evidence type="ECO:0000256" key="3">
    <source>
        <dbReference type="ARBA" id="ARBA00022574"/>
    </source>
</evidence>
<evidence type="ECO:0000256" key="5">
    <source>
        <dbReference type="PROSITE-ProRule" id="PRU00221"/>
    </source>
</evidence>
<dbReference type="VEuPathDB" id="VectorBase:ASIS006306"/>
<dbReference type="OrthoDB" id="10260946at2759"/>
<evidence type="ECO:0000256" key="1">
    <source>
        <dbReference type="ARBA" id="ARBA00004496"/>
    </source>
</evidence>
<dbReference type="AlphaFoldDB" id="A0A084WG82"/>
<dbReference type="PROSITE" id="PS00678">
    <property type="entry name" value="WD_REPEATS_1"/>
    <property type="match status" value="1"/>
</dbReference>
<dbReference type="OMA" id="GGCARLW"/>
<accession>A0A084WG82</accession>